<keyword evidence="2" id="KW-1185">Reference proteome</keyword>
<protein>
    <submittedName>
        <fullName evidence="1">Uncharacterized protein</fullName>
    </submittedName>
</protein>
<evidence type="ECO:0000313" key="1">
    <source>
        <dbReference type="EMBL" id="AJT60727.1"/>
    </source>
</evidence>
<dbReference type="GeneID" id="26040349"/>
<dbReference type="Proteomes" id="UP000202282">
    <property type="component" value="Segment"/>
</dbReference>
<dbReference type="RefSeq" id="YP_009168405.1">
    <property type="nucleotide sequence ID" value="NC_027988.2"/>
</dbReference>
<dbReference type="KEGG" id="vg:26040349"/>
<name>A0A0R6BA31_9CAUD</name>
<organism evidence="1 2">
    <name type="scientific">Citrobacter phage CVT22</name>
    <dbReference type="NCBI Taxonomy" id="1622234"/>
    <lineage>
        <taxon>Viruses</taxon>
        <taxon>Duplodnaviria</taxon>
        <taxon>Heunggongvirae</taxon>
        <taxon>Uroviricota</taxon>
        <taxon>Caudoviricetes</taxon>
        <taxon>Zobellviridae</taxon>
        <taxon>Citrovirus</taxon>
        <taxon>Citrovirus coptotermitis</taxon>
    </lineage>
</organism>
<sequence>MANILHSQLTGSDLHETKGASSASVGQVPIANGSGGAPFGQLSYTQIGNTPIPKLQLNGVASTGQAIIKTYTTTSTTGGAWSVSVAGFTTIWAVSATAIDNVEALGVVATVKVASTSSVSGITVTQAAAANTAKVGVPVQVIVIGV</sequence>
<evidence type="ECO:0000313" key="2">
    <source>
        <dbReference type="Proteomes" id="UP000202282"/>
    </source>
</evidence>
<dbReference type="EMBL" id="KP774835">
    <property type="protein sequence ID" value="AJT60727.1"/>
    <property type="molecule type" value="Genomic_DNA"/>
</dbReference>
<proteinExistence type="predicted"/>
<accession>A0A0R6BA31</accession>
<reference evidence="1 2" key="1">
    <citation type="journal article" date="2015" name="Genome Announc.">
        <title>Complete Genome Sequence of Citrobacter Phage CVT22 Isolated from the Gut of the Formosan Subterranean Termite, Coptotermes formosanus Shiraki.</title>
        <authorList>
            <person name="Tikhe C.V."/>
            <person name="Martin T.M."/>
            <person name="Gissendanner C.R."/>
            <person name="Husseneder C."/>
        </authorList>
    </citation>
    <scope>NUCLEOTIDE SEQUENCE [LARGE SCALE GENOMIC DNA]</scope>
</reference>